<organism evidence="3 4">
    <name type="scientific">Haloplanus salinus</name>
    <dbReference type="NCBI Taxonomy" id="1126245"/>
    <lineage>
        <taxon>Archaea</taxon>
        <taxon>Methanobacteriati</taxon>
        <taxon>Methanobacteriota</taxon>
        <taxon>Stenosarchaea group</taxon>
        <taxon>Halobacteria</taxon>
        <taxon>Halobacteriales</taxon>
        <taxon>Haloferacaceae</taxon>
        <taxon>Haloplanus</taxon>
    </lineage>
</organism>
<dbReference type="AlphaFoldDB" id="A0A368NA41"/>
<sequence length="179" mass="19459">MSDDDAYPDEPAGPFPEPPATFDDREARAITVRRYDEARDHDALMAMYEAFDPADRAQGIPPTGEERIADWLDAITGPETVNVVANYGDAVVGHATLVPDEPAATAELAIFVLQEYQGAGIGTHVIETLLGAGRAAGVERVWLTVERWNDPAISLYEKVGFVASDTESFEHEMAIRLDG</sequence>
<evidence type="ECO:0000256" key="1">
    <source>
        <dbReference type="SAM" id="MobiDB-lite"/>
    </source>
</evidence>
<dbReference type="SUPFAM" id="SSF55729">
    <property type="entry name" value="Acyl-CoA N-acyltransferases (Nat)"/>
    <property type="match status" value="1"/>
</dbReference>
<name>A0A368NA41_9EURY</name>
<dbReference type="OrthoDB" id="51421at2157"/>
<dbReference type="EMBL" id="QPHM01000001">
    <property type="protein sequence ID" value="RCU46903.1"/>
    <property type="molecule type" value="Genomic_DNA"/>
</dbReference>
<dbReference type="GO" id="GO:0016747">
    <property type="term" value="F:acyltransferase activity, transferring groups other than amino-acyl groups"/>
    <property type="evidence" value="ECO:0007669"/>
    <property type="project" value="InterPro"/>
</dbReference>
<dbReference type="InterPro" id="IPR016181">
    <property type="entry name" value="Acyl_CoA_acyltransferase"/>
</dbReference>
<evidence type="ECO:0000259" key="2">
    <source>
        <dbReference type="PROSITE" id="PS51186"/>
    </source>
</evidence>
<proteinExistence type="predicted"/>
<comment type="caution">
    <text evidence="3">The sequence shown here is derived from an EMBL/GenBank/DDBJ whole genome shotgun (WGS) entry which is preliminary data.</text>
</comment>
<dbReference type="CDD" id="cd04301">
    <property type="entry name" value="NAT_SF"/>
    <property type="match status" value="1"/>
</dbReference>
<dbReference type="RefSeq" id="WP_114448454.1">
    <property type="nucleotide sequence ID" value="NZ_QPHM01000001.1"/>
</dbReference>
<dbReference type="PROSITE" id="PS51186">
    <property type="entry name" value="GNAT"/>
    <property type="match status" value="1"/>
</dbReference>
<protein>
    <submittedName>
        <fullName evidence="3">GNAT family N-acetyltransferase</fullName>
    </submittedName>
</protein>
<dbReference type="PANTHER" id="PTHR43072">
    <property type="entry name" value="N-ACETYLTRANSFERASE"/>
    <property type="match status" value="1"/>
</dbReference>
<dbReference type="Gene3D" id="3.40.630.30">
    <property type="match status" value="1"/>
</dbReference>
<keyword evidence="3" id="KW-0808">Transferase</keyword>
<evidence type="ECO:0000313" key="3">
    <source>
        <dbReference type="EMBL" id="RCU46903.1"/>
    </source>
</evidence>
<gene>
    <name evidence="3" type="ORF">DU504_06030</name>
</gene>
<feature type="region of interest" description="Disordered" evidence="1">
    <location>
        <begin position="1"/>
        <end position="24"/>
    </location>
</feature>
<dbReference type="Pfam" id="PF00583">
    <property type="entry name" value="Acetyltransf_1"/>
    <property type="match status" value="1"/>
</dbReference>
<evidence type="ECO:0000313" key="4">
    <source>
        <dbReference type="Proteomes" id="UP000252189"/>
    </source>
</evidence>
<reference evidence="3 4" key="1">
    <citation type="submission" date="2018-07" db="EMBL/GenBank/DDBJ databases">
        <title>Genome sequences of Haloplanus salinus JCM 18368T.</title>
        <authorList>
            <person name="Kim Y.B."/>
            <person name="Roh S.W."/>
        </authorList>
    </citation>
    <scope>NUCLEOTIDE SEQUENCE [LARGE SCALE GENOMIC DNA]</scope>
    <source>
        <strain evidence="3 4">JCM 18368</strain>
    </source>
</reference>
<dbReference type="InterPro" id="IPR000182">
    <property type="entry name" value="GNAT_dom"/>
</dbReference>
<feature type="domain" description="N-acetyltransferase" evidence="2">
    <location>
        <begin position="30"/>
        <end position="178"/>
    </location>
</feature>
<keyword evidence="4" id="KW-1185">Reference proteome</keyword>
<dbReference type="Proteomes" id="UP000252189">
    <property type="component" value="Unassembled WGS sequence"/>
</dbReference>
<accession>A0A368NA41</accession>